<dbReference type="GO" id="GO:0016020">
    <property type="term" value="C:membrane"/>
    <property type="evidence" value="ECO:0007669"/>
    <property type="project" value="UniProtKB-SubCell"/>
</dbReference>
<evidence type="ECO:0000256" key="5">
    <source>
        <dbReference type="SAM" id="Phobius"/>
    </source>
</evidence>
<keyword evidence="3 5" id="KW-1133">Transmembrane helix</keyword>
<evidence type="ECO:0000256" key="2">
    <source>
        <dbReference type="ARBA" id="ARBA00022692"/>
    </source>
</evidence>
<organism evidence="6 7">
    <name type="scientific">Taibaiella lutea</name>
    <dbReference type="NCBI Taxonomy" id="2608001"/>
    <lineage>
        <taxon>Bacteria</taxon>
        <taxon>Pseudomonadati</taxon>
        <taxon>Bacteroidota</taxon>
        <taxon>Chitinophagia</taxon>
        <taxon>Chitinophagales</taxon>
        <taxon>Chitinophagaceae</taxon>
        <taxon>Taibaiella</taxon>
    </lineage>
</organism>
<feature type="transmembrane region" description="Helical" evidence="5">
    <location>
        <begin position="500"/>
        <end position="521"/>
    </location>
</feature>
<keyword evidence="7" id="KW-1185">Reference proteome</keyword>
<feature type="transmembrane region" description="Helical" evidence="5">
    <location>
        <begin position="387"/>
        <end position="408"/>
    </location>
</feature>
<comment type="subcellular location">
    <subcellularLocation>
        <location evidence="1">Membrane</location>
        <topology evidence="1">Multi-pass membrane protein</topology>
    </subcellularLocation>
</comment>
<evidence type="ECO:0000256" key="3">
    <source>
        <dbReference type="ARBA" id="ARBA00022989"/>
    </source>
</evidence>
<feature type="transmembrane region" description="Helical" evidence="5">
    <location>
        <begin position="615"/>
        <end position="641"/>
    </location>
</feature>
<evidence type="ECO:0000256" key="1">
    <source>
        <dbReference type="ARBA" id="ARBA00004141"/>
    </source>
</evidence>
<feature type="transmembrane region" description="Helical" evidence="5">
    <location>
        <begin position="451"/>
        <end position="472"/>
    </location>
</feature>
<reference evidence="6 7" key="1">
    <citation type="submission" date="2019-09" db="EMBL/GenBank/DDBJ databases">
        <title>Genome sequence and assembly of Taibaiella sp.</title>
        <authorList>
            <person name="Chhetri G."/>
        </authorList>
    </citation>
    <scope>NUCLEOTIDE SEQUENCE [LARGE SCALE GENOMIC DNA]</scope>
    <source>
        <strain evidence="6 7">KVB11</strain>
    </source>
</reference>
<evidence type="ECO:0000256" key="4">
    <source>
        <dbReference type="ARBA" id="ARBA00023136"/>
    </source>
</evidence>
<dbReference type="Pfam" id="PF10136">
    <property type="entry name" value="SpecificRecomb"/>
    <property type="match status" value="1"/>
</dbReference>
<evidence type="ECO:0000313" key="7">
    <source>
        <dbReference type="Proteomes" id="UP000323632"/>
    </source>
</evidence>
<proteinExistence type="predicted"/>
<evidence type="ECO:0000313" key="6">
    <source>
        <dbReference type="EMBL" id="KAA5533567.1"/>
    </source>
</evidence>
<keyword evidence="4 5" id="KW-0472">Membrane</keyword>
<dbReference type="AlphaFoldDB" id="A0A5M6CET6"/>
<dbReference type="EMBL" id="VWSH01000003">
    <property type="protein sequence ID" value="KAA5533567.1"/>
    <property type="molecule type" value="Genomic_DNA"/>
</dbReference>
<dbReference type="InterPro" id="IPR011385">
    <property type="entry name" value="Site-sp_rcmbase"/>
</dbReference>
<dbReference type="Proteomes" id="UP000323632">
    <property type="component" value="Unassembled WGS sequence"/>
</dbReference>
<accession>A0A5M6CET6</accession>
<dbReference type="Gene3D" id="1.20.1080.10">
    <property type="entry name" value="Glycerol uptake facilitator protein"/>
    <property type="match status" value="1"/>
</dbReference>
<feature type="transmembrane region" description="Helical" evidence="5">
    <location>
        <begin position="357"/>
        <end position="375"/>
    </location>
</feature>
<keyword evidence="2 5" id="KW-0812">Transmembrane</keyword>
<dbReference type="InterPro" id="IPR023271">
    <property type="entry name" value="Aquaporin-like"/>
</dbReference>
<protein>
    <recommendedName>
        <fullName evidence="8">Site-specific recombinase</fullName>
    </recommendedName>
</protein>
<name>A0A5M6CET6_9BACT</name>
<sequence>MIFSRVKYFYRNMVFYNKKDKGKNLFQIMEMIKTNADKNLYNMLFVELIAALRPKKNISSEILMQQLLEQLAHDKQLEEQFQKMFAELFRTHDSQSIFTSIGIFESGTFFSELFRQIRHSILPPVVDKRSLSHLLERAFSKKKDYIWVRSIPDNLWIEFFKIAAGSLIKEDTGLVHSLTNTLTELSFRVSYLGLESEISNPLKLLKQDINPFLEQNKKVQTLVHLLQSKNQQTAFVQSSAEDAIKILNECEKVIANIRAGTDKNGTSLGQSYILLRCSQLLKRIFIIIRFLAPEALPQHALINSVSFFKTVVESLNKQNSIADLYKKNSGMLAYQITEHKSASGEHLITTSRAEYKALFFSAAGCGVIISFAAFIKVLLQKNHIADFWQYFLYSLNYAIAFIIIYLAGATLATKQPAMTAAALAGSLDGRKGGVSLKGFAISFAKVWRTQFVCFAGNLIVVFPMSYLISFAWRSIMDMPLMVGEEVNHAINDQNPVTSLALYYGALTGVCLFISGIISGYMDNKAIYTHLKERLKQHDGLRRTFSAANLDKIANFFVHSLGGVVGYIALGFMLGYSTLIGKFFGIPFDTRHVTISTAYYGFGVESINNALSRNQWILTTLGIIGIGFFNFLVSFGLAFYVAMRSRNVPFSSLSTVARLVWKYVRKYPVDFIYPPREDRKEEEVFG</sequence>
<gene>
    <name evidence="6" type="ORF">F0919_13590</name>
</gene>
<evidence type="ECO:0008006" key="8">
    <source>
        <dbReference type="Google" id="ProtNLM"/>
    </source>
</evidence>
<comment type="caution">
    <text evidence="6">The sequence shown here is derived from an EMBL/GenBank/DDBJ whole genome shotgun (WGS) entry which is preliminary data.</text>
</comment>
<feature type="transmembrane region" description="Helical" evidence="5">
    <location>
        <begin position="552"/>
        <end position="573"/>
    </location>
</feature>